<evidence type="ECO:0000256" key="2">
    <source>
        <dbReference type="ARBA" id="ARBA00019418"/>
    </source>
</evidence>
<dbReference type="KEGG" id="mhey:H2LOC_018160"/>
<dbReference type="Pfam" id="PF03937">
    <property type="entry name" value="Sdh5"/>
    <property type="match status" value="1"/>
</dbReference>
<protein>
    <recommendedName>
        <fullName evidence="2">FAD assembly factor SdhE</fullName>
    </recommendedName>
</protein>
<evidence type="ECO:0000256" key="1">
    <source>
        <dbReference type="ARBA" id="ARBA00008571"/>
    </source>
</evidence>
<dbReference type="InterPro" id="IPR036714">
    <property type="entry name" value="SDH_sf"/>
</dbReference>
<evidence type="ECO:0000256" key="3">
    <source>
        <dbReference type="ARBA" id="ARBA00023186"/>
    </source>
</evidence>
<dbReference type="AlphaFoldDB" id="A0A6B8KKM0"/>
<name>A0A6B8KKM0_9HYPH</name>
<dbReference type="InterPro" id="IPR005631">
    <property type="entry name" value="SDH"/>
</dbReference>
<evidence type="ECO:0000313" key="5">
    <source>
        <dbReference type="Proteomes" id="UP000309061"/>
    </source>
</evidence>
<comment type="similarity">
    <text evidence="1">Belongs to the SdhE FAD assembly factor family.</text>
</comment>
<organism evidence="4 5">
    <name type="scientific">Methylocystis heyeri</name>
    <dbReference type="NCBI Taxonomy" id="391905"/>
    <lineage>
        <taxon>Bacteria</taxon>
        <taxon>Pseudomonadati</taxon>
        <taxon>Pseudomonadota</taxon>
        <taxon>Alphaproteobacteria</taxon>
        <taxon>Hyphomicrobiales</taxon>
        <taxon>Methylocystaceae</taxon>
        <taxon>Methylocystis</taxon>
    </lineage>
</organism>
<reference evidence="4 5" key="1">
    <citation type="submission" date="2019-11" db="EMBL/GenBank/DDBJ databases">
        <title>The genome sequence of Methylocystis heyeri.</title>
        <authorList>
            <person name="Oshkin I.Y."/>
            <person name="Miroshnikov K."/>
            <person name="Dedysh S.N."/>
        </authorList>
    </citation>
    <scope>NUCLEOTIDE SEQUENCE [LARGE SCALE GENOMIC DNA]</scope>
    <source>
        <strain evidence="4 5">H2</strain>
    </source>
</reference>
<dbReference type="OrthoDB" id="9807264at2"/>
<evidence type="ECO:0000313" key="4">
    <source>
        <dbReference type="EMBL" id="QGM48149.1"/>
    </source>
</evidence>
<sequence length="104" mass="11528">MTGDAASAKAEPQSPPDPLDLIRRRIRVRAWRRGMREMDMILGGFVDAHIERLGAEELAQLEALLDADDDVAFSWFCAGAAPAPYDTPVFRKIAAFQAEKDKDP</sequence>
<keyword evidence="3" id="KW-0143">Chaperone</keyword>
<dbReference type="Proteomes" id="UP000309061">
    <property type="component" value="Chromosome"/>
</dbReference>
<dbReference type="Gene3D" id="1.10.150.250">
    <property type="entry name" value="Flavinator of succinate dehydrogenase"/>
    <property type="match status" value="1"/>
</dbReference>
<gene>
    <name evidence="4" type="ORF">H2LOC_018160</name>
</gene>
<keyword evidence="5" id="KW-1185">Reference proteome</keyword>
<accession>A0A6B8KKM0</accession>
<proteinExistence type="inferred from homology"/>
<dbReference type="RefSeq" id="WP_136497307.1">
    <property type="nucleotide sequence ID" value="NZ_CP046052.1"/>
</dbReference>
<dbReference type="SUPFAM" id="SSF109910">
    <property type="entry name" value="YgfY-like"/>
    <property type="match status" value="1"/>
</dbReference>
<dbReference type="EMBL" id="CP046052">
    <property type="protein sequence ID" value="QGM48149.1"/>
    <property type="molecule type" value="Genomic_DNA"/>
</dbReference>